<dbReference type="NCBIfam" id="TIGR00049">
    <property type="entry name" value="iron-sulfur cluster assembly accessory protein"/>
    <property type="match status" value="1"/>
</dbReference>
<keyword evidence="3" id="KW-1185">Reference proteome</keyword>
<dbReference type="AlphaFoldDB" id="A0A8J3GXF4"/>
<dbReference type="Pfam" id="PF01521">
    <property type="entry name" value="Fe-S_biosyn"/>
    <property type="match status" value="1"/>
</dbReference>
<evidence type="ECO:0000313" key="2">
    <source>
        <dbReference type="EMBL" id="GHF46725.1"/>
    </source>
</evidence>
<dbReference type="Proteomes" id="UP000626220">
    <property type="component" value="Unassembled WGS sequence"/>
</dbReference>
<dbReference type="PANTHER" id="PTHR43011:SF1">
    <property type="entry name" value="IRON-SULFUR CLUSTER ASSEMBLY 2 HOMOLOG, MITOCHONDRIAL"/>
    <property type="match status" value="1"/>
</dbReference>
<dbReference type="InterPro" id="IPR016092">
    <property type="entry name" value="ATAP"/>
</dbReference>
<protein>
    <submittedName>
        <fullName evidence="2">Heme biosynthesis protein HemY</fullName>
    </submittedName>
</protein>
<dbReference type="PROSITE" id="PS01152">
    <property type="entry name" value="HESB"/>
    <property type="match status" value="1"/>
</dbReference>
<dbReference type="SUPFAM" id="SSF89360">
    <property type="entry name" value="HesB-like domain"/>
    <property type="match status" value="1"/>
</dbReference>
<sequence length="134" mass="14232">MLLILVACPKAFYIHLQERMKPPGANAMQLPPKVTERAFDRLAEIGAADQGKALRVAVEGGGCSGFQYEIQLDTPASDDLVLEGKGEKVVVDSVSLPFLSNATIDFADELIGARFVIENPNATSSCGCGTSFSI</sequence>
<dbReference type="FunFam" id="2.60.300.12:FF:000013">
    <property type="entry name" value="Iron-sulfur assembly protein 2"/>
    <property type="match status" value="1"/>
</dbReference>
<name>A0A8J3GXF4_9RHOB</name>
<dbReference type="Gene3D" id="2.60.300.12">
    <property type="entry name" value="HesB-like domain"/>
    <property type="match status" value="1"/>
</dbReference>
<reference evidence="2" key="2">
    <citation type="submission" date="2020-09" db="EMBL/GenBank/DDBJ databases">
        <authorList>
            <person name="Sun Q."/>
            <person name="Kim S."/>
        </authorList>
    </citation>
    <scope>NUCLEOTIDE SEQUENCE</scope>
    <source>
        <strain evidence="2">KCTC 42650</strain>
    </source>
</reference>
<organism evidence="2 3">
    <name type="scientific">Seohaeicola zhoushanensis</name>
    <dbReference type="NCBI Taxonomy" id="1569283"/>
    <lineage>
        <taxon>Bacteria</taxon>
        <taxon>Pseudomonadati</taxon>
        <taxon>Pseudomonadota</taxon>
        <taxon>Alphaproteobacteria</taxon>
        <taxon>Rhodobacterales</taxon>
        <taxon>Roseobacteraceae</taxon>
        <taxon>Seohaeicola</taxon>
    </lineage>
</organism>
<proteinExistence type="predicted"/>
<feature type="domain" description="Core" evidence="1">
    <location>
        <begin position="33"/>
        <end position="129"/>
    </location>
</feature>
<dbReference type="GO" id="GO:0051539">
    <property type="term" value="F:4 iron, 4 sulfur cluster binding"/>
    <property type="evidence" value="ECO:0007669"/>
    <property type="project" value="TreeGrafter"/>
</dbReference>
<gene>
    <name evidence="2" type="ORF">GCM10017056_18040</name>
</gene>
<dbReference type="InterPro" id="IPR017870">
    <property type="entry name" value="FeS_cluster_insertion_CS"/>
</dbReference>
<dbReference type="GO" id="GO:0005506">
    <property type="term" value="F:iron ion binding"/>
    <property type="evidence" value="ECO:0007669"/>
    <property type="project" value="TreeGrafter"/>
</dbReference>
<evidence type="ECO:0000259" key="1">
    <source>
        <dbReference type="Pfam" id="PF01521"/>
    </source>
</evidence>
<dbReference type="PANTHER" id="PTHR43011">
    <property type="entry name" value="IRON-SULFUR CLUSTER ASSEMBLY 2 HOMOLOG, MITOCHONDRIAL"/>
    <property type="match status" value="1"/>
</dbReference>
<accession>A0A8J3GXF4</accession>
<dbReference type="InterPro" id="IPR035903">
    <property type="entry name" value="HesB-like_dom_sf"/>
</dbReference>
<evidence type="ECO:0000313" key="3">
    <source>
        <dbReference type="Proteomes" id="UP000626220"/>
    </source>
</evidence>
<dbReference type="EMBL" id="BNCJ01000003">
    <property type="protein sequence ID" value="GHF46725.1"/>
    <property type="molecule type" value="Genomic_DNA"/>
</dbReference>
<comment type="caution">
    <text evidence="2">The sequence shown here is derived from an EMBL/GenBank/DDBJ whole genome shotgun (WGS) entry which is preliminary data.</text>
</comment>
<dbReference type="GO" id="GO:0016226">
    <property type="term" value="P:iron-sulfur cluster assembly"/>
    <property type="evidence" value="ECO:0007669"/>
    <property type="project" value="InterPro"/>
</dbReference>
<dbReference type="InterPro" id="IPR000361">
    <property type="entry name" value="ATAP_core_dom"/>
</dbReference>
<reference evidence="2" key="1">
    <citation type="journal article" date="2014" name="Int. J. Syst. Evol. Microbiol.">
        <title>Complete genome sequence of Corynebacterium casei LMG S-19264T (=DSM 44701T), isolated from a smear-ripened cheese.</title>
        <authorList>
            <consortium name="US DOE Joint Genome Institute (JGI-PGF)"/>
            <person name="Walter F."/>
            <person name="Albersmeier A."/>
            <person name="Kalinowski J."/>
            <person name="Ruckert C."/>
        </authorList>
    </citation>
    <scope>NUCLEOTIDE SEQUENCE</scope>
    <source>
        <strain evidence="2">KCTC 42650</strain>
    </source>
</reference>
<dbReference type="GO" id="GO:0051537">
    <property type="term" value="F:2 iron, 2 sulfur cluster binding"/>
    <property type="evidence" value="ECO:0007669"/>
    <property type="project" value="TreeGrafter"/>
</dbReference>